<evidence type="ECO:0000259" key="4">
    <source>
        <dbReference type="PROSITE" id="PS51720"/>
    </source>
</evidence>
<dbReference type="InterPro" id="IPR027417">
    <property type="entry name" value="P-loop_NTPase"/>
</dbReference>
<protein>
    <recommendedName>
        <fullName evidence="4">AIG1-type G domain-containing protein</fullName>
    </recommendedName>
</protein>
<dbReference type="PANTHER" id="PTHR10903:SF179">
    <property type="entry name" value="GTPASE IMAP FAMILY MEMBER 8"/>
    <property type="match status" value="1"/>
</dbReference>
<keyword evidence="3" id="KW-0342">GTP-binding</keyword>
<keyword evidence="6" id="KW-1185">Reference proteome</keyword>
<evidence type="ECO:0000256" key="3">
    <source>
        <dbReference type="ARBA" id="ARBA00023134"/>
    </source>
</evidence>
<dbReference type="Gene3D" id="3.40.50.300">
    <property type="entry name" value="P-loop containing nucleotide triphosphate hydrolases"/>
    <property type="match status" value="3"/>
</dbReference>
<dbReference type="FunFam" id="3.40.50.300:FF:001809">
    <property type="entry name" value="Si:ch1073-365p7.2"/>
    <property type="match status" value="1"/>
</dbReference>
<feature type="domain" description="AIG1-type G" evidence="4">
    <location>
        <begin position="48"/>
        <end position="245"/>
    </location>
</feature>
<evidence type="ECO:0000256" key="1">
    <source>
        <dbReference type="ARBA" id="ARBA00008535"/>
    </source>
</evidence>
<dbReference type="AlphaFoldDB" id="A0A9Q0IKQ0"/>
<dbReference type="GO" id="GO:0005525">
    <property type="term" value="F:GTP binding"/>
    <property type="evidence" value="ECO:0007669"/>
    <property type="project" value="UniProtKB-KW"/>
</dbReference>
<keyword evidence="2" id="KW-0547">Nucleotide-binding</keyword>
<dbReference type="Proteomes" id="UP001148018">
    <property type="component" value="Unassembled WGS sequence"/>
</dbReference>
<organism evidence="5 6">
    <name type="scientific">Muraenolepis orangiensis</name>
    <name type="common">Patagonian moray cod</name>
    <dbReference type="NCBI Taxonomy" id="630683"/>
    <lineage>
        <taxon>Eukaryota</taxon>
        <taxon>Metazoa</taxon>
        <taxon>Chordata</taxon>
        <taxon>Craniata</taxon>
        <taxon>Vertebrata</taxon>
        <taxon>Euteleostomi</taxon>
        <taxon>Actinopterygii</taxon>
        <taxon>Neopterygii</taxon>
        <taxon>Teleostei</taxon>
        <taxon>Neoteleostei</taxon>
        <taxon>Acanthomorphata</taxon>
        <taxon>Zeiogadaria</taxon>
        <taxon>Gadariae</taxon>
        <taxon>Gadiformes</taxon>
        <taxon>Muraenolepidoidei</taxon>
        <taxon>Muraenolepididae</taxon>
        <taxon>Muraenolepis</taxon>
    </lineage>
</organism>
<dbReference type="OrthoDB" id="9982588at2759"/>
<dbReference type="EMBL" id="JANIIK010000047">
    <property type="protein sequence ID" value="KAJ3601513.1"/>
    <property type="molecule type" value="Genomic_DNA"/>
</dbReference>
<dbReference type="Pfam" id="PF04548">
    <property type="entry name" value="AIG1"/>
    <property type="match status" value="3"/>
</dbReference>
<evidence type="ECO:0000313" key="6">
    <source>
        <dbReference type="Proteomes" id="UP001148018"/>
    </source>
</evidence>
<gene>
    <name evidence="5" type="ORF">NHX12_032481</name>
</gene>
<evidence type="ECO:0000313" key="5">
    <source>
        <dbReference type="EMBL" id="KAJ3601513.1"/>
    </source>
</evidence>
<feature type="domain" description="AIG1-type G" evidence="4">
    <location>
        <begin position="278"/>
        <end position="476"/>
    </location>
</feature>
<feature type="non-terminal residue" evidence="5">
    <location>
        <position position="1"/>
    </location>
</feature>
<name>A0A9Q0IKQ0_9TELE</name>
<dbReference type="PROSITE" id="PS51720">
    <property type="entry name" value="G_AIG1"/>
    <property type="match status" value="2"/>
</dbReference>
<evidence type="ECO:0000256" key="2">
    <source>
        <dbReference type="ARBA" id="ARBA00022741"/>
    </source>
</evidence>
<reference evidence="5" key="1">
    <citation type="submission" date="2022-07" db="EMBL/GenBank/DDBJ databases">
        <title>Chromosome-level genome of Muraenolepis orangiensis.</title>
        <authorList>
            <person name="Kim J."/>
        </authorList>
    </citation>
    <scope>NUCLEOTIDE SEQUENCE</scope>
    <source>
        <strain evidence="5">KU_S4_2022</strain>
        <tissue evidence="5">Muscle</tissue>
    </source>
</reference>
<proteinExistence type="inferred from homology"/>
<dbReference type="PANTHER" id="PTHR10903">
    <property type="entry name" value="GTPASE, IMAP FAMILY MEMBER-RELATED"/>
    <property type="match status" value="1"/>
</dbReference>
<dbReference type="InterPro" id="IPR006703">
    <property type="entry name" value="G_AIG1"/>
</dbReference>
<comment type="similarity">
    <text evidence="1">Belongs to the TRAFAC class TrmE-Era-EngA-EngB-Septin-like GTPase superfamily. AIG1/Toc34/Toc159-like paraseptin GTPase family. IAN subfamily.</text>
</comment>
<accession>A0A9Q0IKQ0</accession>
<dbReference type="SUPFAM" id="SSF52540">
    <property type="entry name" value="P-loop containing nucleoside triphosphate hydrolases"/>
    <property type="match status" value="3"/>
</dbReference>
<sequence length="775" mass="86966">MSSLTSYFYTYSYLCYLSYLRWEQAPRIWTQWSEESTPYLYAGEDGCESHLKIVLLGGRNSGKSSVGNIILGGEEFVTRERATCCKRQREVAAGRWVSVVDTPGWWCDFGTRDTAELVKREIAGSVLLCFPGPHVFLVVVKACSPFSEQRRRALEQHVALLGETVWRHCIVLFTCEDAHGVRDERPETRGDSALKWLIEKCSHRFMWKTGDTVGGQVTRLLVKIRKLTIENANRPFEIQPSTLRRINQNIKTVEERALQRFLTMKDHRAQMQEDLHHLSDLRVVVVGAKGSGKTSVVNTILGGRAGRPERMGRTARCEVHRAAVLGRDVTVVDTPGWWMNYLAADSAAFDRREVARGPLLCPPGPQALLLVVRVDRAFTDTHRRAVQEHLELLLGPEAWRHTLLVFSFGDWLGDTSIERYVESEGEPLRWLVERCGNRYHVVYNRSTADAGFQVAELVGKVEEMTRRRQALRAELELRLVLLGGRSTGKSSCGNTILGRADFDADSPTAACVEGRARVRGVDVTVLDTPCWPPPTSHSGDKRPRTPGVVTGGLTALLLVVNVSSSFTSSLREALEEQMDWLGNTSIEERIESEGEALRGLVDRCGNRYHVLDNRHRGDRSQVYQLLDQIEEMLVGARLALLQRGERVRKSVTLAVSHSKQGLKACRSQRKMRADDTLRKLLVAGDLQALIDQWGNSSLEELETFVDAHFQMVWERAMHGSAAADEVTELGAAAATWESEQNAGPSIAEKLSKLDLLEDIQRDLAELKGSLDKCWK</sequence>
<comment type="caution">
    <text evidence="5">The sequence shown here is derived from an EMBL/GenBank/DDBJ whole genome shotgun (WGS) entry which is preliminary data.</text>
</comment>
<dbReference type="InterPro" id="IPR045058">
    <property type="entry name" value="GIMA/IAN/Toc"/>
</dbReference>